<reference evidence="2" key="1">
    <citation type="submission" date="2018-01" db="EMBL/GenBank/DDBJ databases">
        <authorList>
            <person name="Peeters C."/>
        </authorList>
    </citation>
    <scope>NUCLEOTIDE SEQUENCE [LARGE SCALE GENOMIC DNA]</scope>
</reference>
<accession>A0A2U3I3U4</accession>
<evidence type="ECO:0000313" key="1">
    <source>
        <dbReference type="EMBL" id="SPB14783.1"/>
    </source>
</evidence>
<dbReference type="EMBL" id="OGTP01000005">
    <property type="protein sequence ID" value="SPB14783.1"/>
    <property type="molecule type" value="Genomic_DNA"/>
</dbReference>
<sequence>MSMRLVAQGSRRQIKHTESVVDSLTFTGFEQDRNAFRLFPLVDGSPHLRVGHFGDPVDLQPANLRADSHQKAVFAWDEPKAETGPAITL</sequence>
<protein>
    <submittedName>
        <fullName evidence="1">Uncharacterized protein</fullName>
    </submittedName>
</protein>
<name>A0A2U3I3U4_9BURK</name>
<proteinExistence type="predicted"/>
<dbReference type="AlphaFoldDB" id="A0A2U3I3U4"/>
<keyword evidence="2" id="KW-1185">Reference proteome</keyword>
<gene>
    <name evidence="1" type="ORF">NOV72_02015</name>
</gene>
<organism evidence="1 2">
    <name type="scientific">Caballeronia novacaledonica</name>
    <dbReference type="NCBI Taxonomy" id="1544861"/>
    <lineage>
        <taxon>Bacteria</taxon>
        <taxon>Pseudomonadati</taxon>
        <taxon>Pseudomonadota</taxon>
        <taxon>Betaproteobacteria</taxon>
        <taxon>Burkholderiales</taxon>
        <taxon>Burkholderiaceae</taxon>
        <taxon>Caballeronia</taxon>
    </lineage>
</organism>
<evidence type="ECO:0000313" key="2">
    <source>
        <dbReference type="Proteomes" id="UP000238169"/>
    </source>
</evidence>
<dbReference type="Proteomes" id="UP000238169">
    <property type="component" value="Unassembled WGS sequence"/>
</dbReference>